<protein>
    <submittedName>
        <fullName evidence="2">Uncharacterized protein</fullName>
    </submittedName>
</protein>
<feature type="compositionally biased region" description="Basic and acidic residues" evidence="1">
    <location>
        <begin position="70"/>
        <end position="91"/>
    </location>
</feature>
<dbReference type="InterPro" id="IPR036397">
    <property type="entry name" value="RNaseH_sf"/>
</dbReference>
<gene>
    <name evidence="2" type="ORF">AVEN_99657_1</name>
</gene>
<sequence length="135" mass="15805">MPGRLRRMDSRWPSDYFLFPQLKEHLFGTRFSSDSDVKTAVENWLNGLGRDFYQAGLNKQPGKSYSQAAADKKRKEEKTDEKNMETKTDKVMDKTDLKDSLQALREVKILLQEFPTLLEATRRCRQAKTEQEKRS</sequence>
<evidence type="ECO:0000313" key="3">
    <source>
        <dbReference type="Proteomes" id="UP000499080"/>
    </source>
</evidence>
<dbReference type="Proteomes" id="UP000499080">
    <property type="component" value="Unassembled WGS sequence"/>
</dbReference>
<reference evidence="2 3" key="1">
    <citation type="journal article" date="2019" name="Sci. Rep.">
        <title>Orb-weaving spider Araneus ventricosus genome elucidates the spidroin gene catalogue.</title>
        <authorList>
            <person name="Kono N."/>
            <person name="Nakamura H."/>
            <person name="Ohtoshi R."/>
            <person name="Moran D.A.P."/>
            <person name="Shinohara A."/>
            <person name="Yoshida Y."/>
            <person name="Fujiwara M."/>
            <person name="Mori M."/>
            <person name="Tomita M."/>
            <person name="Arakawa K."/>
        </authorList>
    </citation>
    <scope>NUCLEOTIDE SEQUENCE [LARGE SCALE GENOMIC DNA]</scope>
</reference>
<organism evidence="2 3">
    <name type="scientific">Araneus ventricosus</name>
    <name type="common">Orbweaver spider</name>
    <name type="synonym">Epeira ventricosa</name>
    <dbReference type="NCBI Taxonomy" id="182803"/>
    <lineage>
        <taxon>Eukaryota</taxon>
        <taxon>Metazoa</taxon>
        <taxon>Ecdysozoa</taxon>
        <taxon>Arthropoda</taxon>
        <taxon>Chelicerata</taxon>
        <taxon>Arachnida</taxon>
        <taxon>Araneae</taxon>
        <taxon>Araneomorphae</taxon>
        <taxon>Entelegynae</taxon>
        <taxon>Araneoidea</taxon>
        <taxon>Araneidae</taxon>
        <taxon>Araneus</taxon>
    </lineage>
</organism>
<dbReference type="GO" id="GO:0003676">
    <property type="term" value="F:nucleic acid binding"/>
    <property type="evidence" value="ECO:0007669"/>
    <property type="project" value="InterPro"/>
</dbReference>
<evidence type="ECO:0000313" key="2">
    <source>
        <dbReference type="EMBL" id="GBM17777.1"/>
    </source>
</evidence>
<dbReference type="Gene3D" id="3.30.420.10">
    <property type="entry name" value="Ribonuclease H-like superfamily/Ribonuclease H"/>
    <property type="match status" value="1"/>
</dbReference>
<dbReference type="EMBL" id="BGPR01000394">
    <property type="protein sequence ID" value="GBM17777.1"/>
    <property type="molecule type" value="Genomic_DNA"/>
</dbReference>
<comment type="caution">
    <text evidence="2">The sequence shown here is derived from an EMBL/GenBank/DDBJ whole genome shotgun (WGS) entry which is preliminary data.</text>
</comment>
<evidence type="ECO:0000256" key="1">
    <source>
        <dbReference type="SAM" id="MobiDB-lite"/>
    </source>
</evidence>
<dbReference type="AlphaFoldDB" id="A0A4Y2DNL5"/>
<accession>A0A4Y2DNL5</accession>
<dbReference type="OrthoDB" id="616263at2759"/>
<proteinExistence type="predicted"/>
<name>A0A4Y2DNL5_ARAVE</name>
<keyword evidence="3" id="KW-1185">Reference proteome</keyword>
<feature type="region of interest" description="Disordered" evidence="1">
    <location>
        <begin position="56"/>
        <end position="91"/>
    </location>
</feature>